<proteinExistence type="predicted"/>
<dbReference type="EMBL" id="JASCZI010241789">
    <property type="protein sequence ID" value="MED6206936.1"/>
    <property type="molecule type" value="Genomic_DNA"/>
</dbReference>
<organism evidence="1 2">
    <name type="scientific">Stylosanthes scabra</name>
    <dbReference type="NCBI Taxonomy" id="79078"/>
    <lineage>
        <taxon>Eukaryota</taxon>
        <taxon>Viridiplantae</taxon>
        <taxon>Streptophyta</taxon>
        <taxon>Embryophyta</taxon>
        <taxon>Tracheophyta</taxon>
        <taxon>Spermatophyta</taxon>
        <taxon>Magnoliopsida</taxon>
        <taxon>eudicotyledons</taxon>
        <taxon>Gunneridae</taxon>
        <taxon>Pentapetalae</taxon>
        <taxon>rosids</taxon>
        <taxon>fabids</taxon>
        <taxon>Fabales</taxon>
        <taxon>Fabaceae</taxon>
        <taxon>Papilionoideae</taxon>
        <taxon>50 kb inversion clade</taxon>
        <taxon>dalbergioids sensu lato</taxon>
        <taxon>Dalbergieae</taxon>
        <taxon>Pterocarpus clade</taxon>
        <taxon>Stylosanthes</taxon>
    </lineage>
</organism>
<evidence type="ECO:0000313" key="1">
    <source>
        <dbReference type="EMBL" id="MED6206936.1"/>
    </source>
</evidence>
<name>A0ABU6YC21_9FABA</name>
<reference evidence="1 2" key="1">
    <citation type="journal article" date="2023" name="Plants (Basel)">
        <title>Bridging the Gap: Combining Genomics and Transcriptomics Approaches to Understand Stylosanthes scabra, an Orphan Legume from the Brazilian Caatinga.</title>
        <authorList>
            <person name="Ferreira-Neto J.R.C."/>
            <person name="da Silva M.D."/>
            <person name="Binneck E."/>
            <person name="de Melo N.F."/>
            <person name="da Silva R.H."/>
            <person name="de Melo A.L.T.M."/>
            <person name="Pandolfi V."/>
            <person name="Bustamante F.O."/>
            <person name="Brasileiro-Vidal A.C."/>
            <person name="Benko-Iseppon A.M."/>
        </authorList>
    </citation>
    <scope>NUCLEOTIDE SEQUENCE [LARGE SCALE GENOMIC DNA]</scope>
    <source>
        <tissue evidence="1">Leaves</tissue>
    </source>
</reference>
<accession>A0ABU6YC21</accession>
<comment type="caution">
    <text evidence="1">The sequence shown here is derived from an EMBL/GenBank/DDBJ whole genome shotgun (WGS) entry which is preliminary data.</text>
</comment>
<sequence>MVTGEAAEHSRICQQVGQPGIPAMAPFIEGFYCMCALVVGQRRPSLDVSVVVQYGREEDHRHSQILIGCQQSGRDQQEGRLLYWRSRLDRVTLDDVLKCNLANFNPLLSSFAGLRTSLRGCRPLSRIGCGHMARYTHGDQQCLWCTSTLCTCITLTG</sequence>
<gene>
    <name evidence="1" type="ORF">PIB30_031278</name>
</gene>
<evidence type="ECO:0000313" key="2">
    <source>
        <dbReference type="Proteomes" id="UP001341840"/>
    </source>
</evidence>
<dbReference type="Proteomes" id="UP001341840">
    <property type="component" value="Unassembled WGS sequence"/>
</dbReference>
<keyword evidence="2" id="KW-1185">Reference proteome</keyword>
<protein>
    <submittedName>
        <fullName evidence="1">Uncharacterized protein</fullName>
    </submittedName>
</protein>